<evidence type="ECO:0000313" key="2">
    <source>
        <dbReference type="Proteomes" id="UP001497382"/>
    </source>
</evidence>
<protein>
    <recommendedName>
        <fullName evidence="3">Transposase</fullName>
    </recommendedName>
</protein>
<keyword evidence="2" id="KW-1185">Reference proteome</keyword>
<evidence type="ECO:0008006" key="3">
    <source>
        <dbReference type="Google" id="ProtNLM"/>
    </source>
</evidence>
<dbReference type="AlphaFoldDB" id="A0AAV2A236"/>
<name>A0AAV2A236_9ARAC</name>
<sequence>MCLNSSDYTHHINRIYLRMLENGSKLSKLKKVRNSKINKPKIVHKRKKQLSFSLI</sequence>
<proteinExistence type="predicted"/>
<organism evidence="1 2">
    <name type="scientific">Larinioides sclopetarius</name>
    <dbReference type="NCBI Taxonomy" id="280406"/>
    <lineage>
        <taxon>Eukaryota</taxon>
        <taxon>Metazoa</taxon>
        <taxon>Ecdysozoa</taxon>
        <taxon>Arthropoda</taxon>
        <taxon>Chelicerata</taxon>
        <taxon>Arachnida</taxon>
        <taxon>Araneae</taxon>
        <taxon>Araneomorphae</taxon>
        <taxon>Entelegynae</taxon>
        <taxon>Araneoidea</taxon>
        <taxon>Araneidae</taxon>
        <taxon>Larinioides</taxon>
    </lineage>
</organism>
<reference evidence="1 2" key="1">
    <citation type="submission" date="2024-04" db="EMBL/GenBank/DDBJ databases">
        <authorList>
            <person name="Rising A."/>
            <person name="Reimegard J."/>
            <person name="Sonavane S."/>
            <person name="Akerstrom W."/>
            <person name="Nylinder S."/>
            <person name="Hedman E."/>
            <person name="Kallberg Y."/>
        </authorList>
    </citation>
    <scope>NUCLEOTIDE SEQUENCE [LARGE SCALE GENOMIC DNA]</scope>
</reference>
<dbReference type="Proteomes" id="UP001497382">
    <property type="component" value="Unassembled WGS sequence"/>
</dbReference>
<evidence type="ECO:0000313" key="1">
    <source>
        <dbReference type="EMBL" id="CAL1277035.1"/>
    </source>
</evidence>
<gene>
    <name evidence="1" type="ORF">LARSCL_LOCUS8979</name>
</gene>
<accession>A0AAV2A236</accession>
<comment type="caution">
    <text evidence="1">The sequence shown here is derived from an EMBL/GenBank/DDBJ whole genome shotgun (WGS) entry which is preliminary data.</text>
</comment>
<dbReference type="EMBL" id="CAXIEN010000098">
    <property type="protein sequence ID" value="CAL1277035.1"/>
    <property type="molecule type" value="Genomic_DNA"/>
</dbReference>